<gene>
    <name evidence="1" type="ORF">NYR54_13710</name>
</gene>
<accession>A0A9X2XBQ8</accession>
<comment type="caution">
    <text evidence="1">The sequence shown here is derived from an EMBL/GenBank/DDBJ whole genome shotgun (WGS) entry which is preliminary data.</text>
</comment>
<proteinExistence type="predicted"/>
<dbReference type="Proteomes" id="UP001149009">
    <property type="component" value="Unassembled WGS sequence"/>
</dbReference>
<reference evidence="1" key="1">
    <citation type="submission" date="2022-08" db="EMBL/GenBank/DDBJ databases">
        <title>Chelativorans sichuanense sp. nov., a paraffin oil-degrading bacterium isolated from a mixture of oil-based drill cuttings and paddy soil.</title>
        <authorList>
            <person name="Yu J."/>
            <person name="Liu H."/>
            <person name="Chen Q."/>
        </authorList>
    </citation>
    <scope>NUCLEOTIDE SEQUENCE</scope>
    <source>
        <strain evidence="1">SCAU 2101</strain>
    </source>
</reference>
<organism evidence="1 2">
    <name type="scientific">Chelativorans petroleitrophicus</name>
    <dbReference type="NCBI Taxonomy" id="2975484"/>
    <lineage>
        <taxon>Bacteria</taxon>
        <taxon>Pseudomonadati</taxon>
        <taxon>Pseudomonadota</taxon>
        <taxon>Alphaproteobacteria</taxon>
        <taxon>Hyphomicrobiales</taxon>
        <taxon>Phyllobacteriaceae</taxon>
        <taxon>Chelativorans</taxon>
    </lineage>
</organism>
<name>A0A9X2XBQ8_9HYPH</name>
<keyword evidence="2" id="KW-1185">Reference proteome</keyword>
<dbReference type="AlphaFoldDB" id="A0A9X2XBQ8"/>
<sequence length="179" mass="20805">MDTFHLRIFQRQVLDQCHFLLASANEVNQGLAQHDNNRVFYGIQNLLSAGANISKMLWGQGGKRSEQRKRLRDSIGISDNSPLREVTMRNHFEHMDERIDRWWSESQRHNHADKNIGPKDRTIVGLDTIDMFRLFDPQTTEIVFWGQEFNLQALVNEVQTILPLLQAEASKPHWDESGP</sequence>
<evidence type="ECO:0000313" key="2">
    <source>
        <dbReference type="Proteomes" id="UP001149009"/>
    </source>
</evidence>
<evidence type="ECO:0000313" key="1">
    <source>
        <dbReference type="EMBL" id="MCT8991335.1"/>
    </source>
</evidence>
<dbReference type="RefSeq" id="WP_261516257.1">
    <property type="nucleotide sequence ID" value="NZ_JAODNV010000014.1"/>
</dbReference>
<dbReference type="EMBL" id="JAODNV010000014">
    <property type="protein sequence ID" value="MCT8991335.1"/>
    <property type="molecule type" value="Genomic_DNA"/>
</dbReference>
<protein>
    <submittedName>
        <fullName evidence="1">Uncharacterized protein</fullName>
    </submittedName>
</protein>